<dbReference type="AlphaFoldDB" id="A0A080LYI1"/>
<dbReference type="Pfam" id="PF13481">
    <property type="entry name" value="AAA_25"/>
    <property type="match status" value="1"/>
</dbReference>
<dbReference type="InterPro" id="IPR027417">
    <property type="entry name" value="P-loop_NTPase"/>
</dbReference>
<organism evidence="3 4">
    <name type="scientific">Candidatus Accumulibacter phosphatis</name>
    <dbReference type="NCBI Taxonomy" id="327160"/>
    <lineage>
        <taxon>Bacteria</taxon>
        <taxon>Pseudomonadati</taxon>
        <taxon>Pseudomonadota</taxon>
        <taxon>Betaproteobacteria</taxon>
        <taxon>Candidatus Accumulibacter</taxon>
    </lineage>
</organism>
<dbReference type="InterPro" id="IPR014820">
    <property type="entry name" value="PriCT_1"/>
</dbReference>
<protein>
    <submittedName>
        <fullName evidence="3">Regulatory protein RepA</fullName>
    </submittedName>
</protein>
<evidence type="ECO:0000259" key="2">
    <source>
        <dbReference type="SMART" id="SM00942"/>
    </source>
</evidence>
<dbReference type="CDD" id="cd01125">
    <property type="entry name" value="RepA_RSF1010_like"/>
    <property type="match status" value="1"/>
</dbReference>
<comment type="caution">
    <text evidence="3">The sequence shown here is derived from an EMBL/GenBank/DDBJ whole genome shotgun (WGS) entry which is preliminary data.</text>
</comment>
<evidence type="ECO:0000313" key="4">
    <source>
        <dbReference type="Proteomes" id="UP000020077"/>
    </source>
</evidence>
<proteinExistence type="predicted"/>
<evidence type="ECO:0000313" key="3">
    <source>
        <dbReference type="EMBL" id="KFB72990.1"/>
    </source>
</evidence>
<accession>A0A080LYI1</accession>
<dbReference type="Pfam" id="PF08708">
    <property type="entry name" value="PriCT_1"/>
    <property type="match status" value="1"/>
</dbReference>
<feature type="region of interest" description="Disordered" evidence="1">
    <location>
        <begin position="19"/>
        <end position="49"/>
    </location>
</feature>
<dbReference type="EMBL" id="JDVG02000305">
    <property type="protein sequence ID" value="KFB72990.1"/>
    <property type="molecule type" value="Genomic_DNA"/>
</dbReference>
<feature type="domain" description="Primase C-terminal 1" evidence="2">
    <location>
        <begin position="45"/>
        <end position="110"/>
    </location>
</feature>
<dbReference type="InterPro" id="IPR038724">
    <property type="entry name" value="RepA"/>
</dbReference>
<feature type="compositionally biased region" description="Polar residues" evidence="1">
    <location>
        <begin position="24"/>
        <end position="45"/>
    </location>
</feature>
<dbReference type="Gene3D" id="3.40.50.300">
    <property type="entry name" value="P-loop containing nucleotide triphosphate hydrolases"/>
    <property type="match status" value="1"/>
</dbReference>
<evidence type="ECO:0000256" key="1">
    <source>
        <dbReference type="SAM" id="MobiDB-lite"/>
    </source>
</evidence>
<dbReference type="SMART" id="SM00942">
    <property type="entry name" value="PriCT_1"/>
    <property type="match status" value="1"/>
</dbReference>
<dbReference type="SUPFAM" id="SSF52540">
    <property type="entry name" value="P-loop containing nucleoside triphosphate hydrolases"/>
    <property type="match status" value="1"/>
</dbReference>
<gene>
    <name evidence="3" type="primary">repA</name>
    <name evidence="3" type="ORF">AW09_001792</name>
</gene>
<sequence>MIDPQIQKVRLQDLMASLQPLPTPNQTPRNHRQAANSSWPPSQTTDPRKVCVEGERNNHIARLAGKWLHVGNTVEDVITLALAANDNFDPPLDESEVIATCQSIARTHGRNNPIGPSLDDTDPEPLFVFKDFKASRYLFTDPPPRRWLFADVIPCGKVILLVAPGGTGKSMFSIQLGASIATGLPFADVWEVGETGGVLLLLGEDDDEELHRRTFNICNQLAPRQETDAIPRLGENLIIKSMVGEDNLLTTADSQSKEVRQTPLVNRLILAAKQIPNLKLIVIDPASRFRGGDENASQDVTRFVEAVERVAQATGAAVLIIHHANKGSMSSSEPSQSASRGSSALTDGVRLQMNLATLDNNGAKKLGIPEEQRKSHLILSITKTNYSAPQQDIILRRSEGGYLTNAKLTPSKTPTTDAVDASIIQLVQSEAVAGKRYSKTGFANTFGGLNKKLKVGNNKVRDRISVLISSTRLVEENGKLALPKL</sequence>
<dbReference type="Proteomes" id="UP000020077">
    <property type="component" value="Unassembled WGS sequence"/>
</dbReference>
<reference evidence="3 4" key="1">
    <citation type="submission" date="2014-02" db="EMBL/GenBank/DDBJ databases">
        <title>Expanding our view of genomic diversity in Candidatus Accumulibacter clades.</title>
        <authorList>
            <person name="Skennerton C.T."/>
            <person name="Barr J.J."/>
            <person name="Slater F.R."/>
            <person name="Bond P.L."/>
            <person name="Tyson G.W."/>
        </authorList>
    </citation>
    <scope>NUCLEOTIDE SEQUENCE [LARGE SCALE GENOMIC DNA]</scope>
    <source>
        <strain evidence="4">BA-91</strain>
    </source>
</reference>
<name>A0A080LYI1_9PROT</name>